<evidence type="ECO:0000256" key="1">
    <source>
        <dbReference type="SAM" id="MobiDB-lite"/>
    </source>
</evidence>
<dbReference type="Proteomes" id="UP001500738">
    <property type="component" value="Unassembled WGS sequence"/>
</dbReference>
<organism evidence="2 3">
    <name type="scientific">Sphingopyxis soli</name>
    <dbReference type="NCBI Taxonomy" id="592051"/>
    <lineage>
        <taxon>Bacteria</taxon>
        <taxon>Pseudomonadati</taxon>
        <taxon>Pseudomonadota</taxon>
        <taxon>Alphaproteobacteria</taxon>
        <taxon>Sphingomonadales</taxon>
        <taxon>Sphingomonadaceae</taxon>
        <taxon>Sphingopyxis</taxon>
    </lineage>
</organism>
<dbReference type="EMBL" id="BAAAFE010000003">
    <property type="protein sequence ID" value="GAA0862690.1"/>
    <property type="molecule type" value="Genomic_DNA"/>
</dbReference>
<proteinExistence type="predicted"/>
<evidence type="ECO:0000313" key="2">
    <source>
        <dbReference type="EMBL" id="GAA0862690.1"/>
    </source>
</evidence>
<dbReference type="InterPro" id="IPR047675">
    <property type="entry name" value="Putative_zinc-bd"/>
</dbReference>
<evidence type="ECO:0000313" key="3">
    <source>
        <dbReference type="Proteomes" id="UP001500738"/>
    </source>
</evidence>
<dbReference type="NCBIfam" id="NF041373">
    <property type="entry name" value="HGG_STG"/>
    <property type="match status" value="1"/>
</dbReference>
<comment type="caution">
    <text evidence="2">The sequence shown here is derived from an EMBL/GenBank/DDBJ whole genome shotgun (WGS) entry which is preliminary data.</text>
</comment>
<feature type="region of interest" description="Disordered" evidence="1">
    <location>
        <begin position="1"/>
        <end position="45"/>
    </location>
</feature>
<feature type="compositionally biased region" description="Polar residues" evidence="1">
    <location>
        <begin position="1"/>
        <end position="11"/>
    </location>
</feature>
<keyword evidence="3" id="KW-1185">Reference proteome</keyword>
<accession>A0ABP3XGG8</accession>
<sequence length="62" mass="6601">MATTRKGTACQSPAIKGAKRCRMHGGKGSGAPEGNRNAWKHGGRSADTMAAARYMRELARLL</sequence>
<protein>
    <submittedName>
        <fullName evidence="2">Uncharacterized protein</fullName>
    </submittedName>
</protein>
<gene>
    <name evidence="2" type="ORF">GCM10009115_10420</name>
</gene>
<reference evidence="3" key="1">
    <citation type="journal article" date="2019" name="Int. J. Syst. Evol. Microbiol.">
        <title>The Global Catalogue of Microorganisms (GCM) 10K type strain sequencing project: providing services to taxonomists for standard genome sequencing and annotation.</title>
        <authorList>
            <consortium name="The Broad Institute Genomics Platform"/>
            <consortium name="The Broad Institute Genome Sequencing Center for Infectious Disease"/>
            <person name="Wu L."/>
            <person name="Ma J."/>
        </authorList>
    </citation>
    <scope>NUCLEOTIDE SEQUENCE [LARGE SCALE GENOMIC DNA]</scope>
    <source>
        <strain evidence="3">JCM 15910</strain>
    </source>
</reference>
<name>A0ABP3XGG8_9SPHN</name>